<dbReference type="AlphaFoldDB" id="A0A1M6CD43"/>
<feature type="transmembrane region" description="Helical" evidence="1">
    <location>
        <begin position="217"/>
        <end position="239"/>
    </location>
</feature>
<evidence type="ECO:0000256" key="1">
    <source>
        <dbReference type="SAM" id="Phobius"/>
    </source>
</evidence>
<feature type="transmembrane region" description="Helical" evidence="1">
    <location>
        <begin position="7"/>
        <end position="24"/>
    </location>
</feature>
<evidence type="ECO:0000313" key="3">
    <source>
        <dbReference type="Proteomes" id="UP000184442"/>
    </source>
</evidence>
<keyword evidence="1" id="KW-0812">Transmembrane</keyword>
<feature type="transmembrane region" description="Helical" evidence="1">
    <location>
        <begin position="81"/>
        <end position="101"/>
    </location>
</feature>
<dbReference type="STRING" id="1122184.SAMN02745176_00719"/>
<sequence>MEKSSLYLRRITISAVFLSISLVLKTSFSFYIPLFGQNGMSIGISGIFSIMPSILFGPIYGAIVSGLSDFLGYILKPMGTYLPLMTLVAAAGGFIRGALWISLQNKNSRNMRIIVGIFSGILLLIGISNIVFLSADGVNSDFYNHVQKENINIDKMHLISKMLIKRTINMKNPSMNLSTYIKLVTSGIIGSAVLGIFLLIADFFISKKFFADTREGLIPQLLIAMIGSGLIVTTLNTVILRETIYSAWKALPFALIWIPRIIEEVLGNTVKAYFVATLLAVFSKQQSLNGLIKRPSMESKYSSKNM</sequence>
<gene>
    <name evidence="2" type="ORF">SAMN02745176_00719</name>
</gene>
<dbReference type="OrthoDB" id="4624at2"/>
<evidence type="ECO:0000313" key="2">
    <source>
        <dbReference type="EMBL" id="SHI58975.1"/>
    </source>
</evidence>
<dbReference type="InterPro" id="IPR009825">
    <property type="entry name" value="ECF_substrate-spec-like"/>
</dbReference>
<reference evidence="2 3" key="1">
    <citation type="submission" date="2016-11" db="EMBL/GenBank/DDBJ databases">
        <authorList>
            <person name="Jaros S."/>
            <person name="Januszkiewicz K."/>
            <person name="Wedrychowicz H."/>
        </authorList>
    </citation>
    <scope>NUCLEOTIDE SEQUENCE [LARGE SCALE GENOMIC DNA]</scope>
    <source>
        <strain evidence="2 3">DSM 19022</strain>
    </source>
</reference>
<keyword evidence="1" id="KW-1133">Transmembrane helix</keyword>
<keyword evidence="3" id="KW-1185">Reference proteome</keyword>
<dbReference type="Proteomes" id="UP000184442">
    <property type="component" value="Unassembled WGS sequence"/>
</dbReference>
<dbReference type="GO" id="GO:0022857">
    <property type="term" value="F:transmembrane transporter activity"/>
    <property type="evidence" value="ECO:0007669"/>
    <property type="project" value="InterPro"/>
</dbReference>
<dbReference type="Pfam" id="PF07155">
    <property type="entry name" value="ECF-ribofla_trS"/>
    <property type="match status" value="1"/>
</dbReference>
<keyword evidence="1" id="KW-0472">Membrane</keyword>
<accession>A0A1M6CD43</accession>
<dbReference type="EMBL" id="FQZS01000005">
    <property type="protein sequence ID" value="SHI58975.1"/>
    <property type="molecule type" value="Genomic_DNA"/>
</dbReference>
<name>A0A1M6CD43_9FIRM</name>
<feature type="transmembrane region" description="Helical" evidence="1">
    <location>
        <begin position="180"/>
        <end position="205"/>
    </location>
</feature>
<proteinExistence type="predicted"/>
<organism evidence="2 3">
    <name type="scientific">Lutispora thermophila DSM 19022</name>
    <dbReference type="NCBI Taxonomy" id="1122184"/>
    <lineage>
        <taxon>Bacteria</taxon>
        <taxon>Bacillati</taxon>
        <taxon>Bacillota</taxon>
        <taxon>Clostridia</taxon>
        <taxon>Lutisporales</taxon>
        <taxon>Lutisporaceae</taxon>
        <taxon>Lutispora</taxon>
    </lineage>
</organism>
<dbReference type="Gene3D" id="1.10.1760.20">
    <property type="match status" value="1"/>
</dbReference>
<protein>
    <submittedName>
        <fullName evidence="2">ECF transporter S component, folate family</fullName>
    </submittedName>
</protein>
<feature type="transmembrane region" description="Helical" evidence="1">
    <location>
        <begin position="113"/>
        <end position="135"/>
    </location>
</feature>
<dbReference type="RefSeq" id="WP_073024635.1">
    <property type="nucleotide sequence ID" value="NZ_FQZS01000005.1"/>
</dbReference>